<evidence type="ECO:0000313" key="2">
    <source>
        <dbReference type="EMBL" id="HGE77540.1"/>
    </source>
</evidence>
<dbReference type="PANTHER" id="PTHR39465:SF1">
    <property type="entry name" value="DNA LIGASE D 3'-PHOSPHOESTERASE DOMAIN-CONTAINING PROTEIN"/>
    <property type="match status" value="1"/>
</dbReference>
<proteinExistence type="predicted"/>
<protein>
    <submittedName>
        <fullName evidence="2">3'-phosphoesterase</fullName>
    </submittedName>
</protein>
<dbReference type="Pfam" id="PF13298">
    <property type="entry name" value="LigD_N"/>
    <property type="match status" value="1"/>
</dbReference>
<name>A0A7V3RG22_UNCW3</name>
<organism evidence="2">
    <name type="scientific">candidate division WOR-3 bacterium</name>
    <dbReference type="NCBI Taxonomy" id="2052148"/>
    <lineage>
        <taxon>Bacteria</taxon>
        <taxon>Bacteria division WOR-3</taxon>
    </lineage>
</organism>
<accession>A0A7V3RG22</accession>
<dbReference type="InterPro" id="IPR014144">
    <property type="entry name" value="LigD_PE_domain"/>
</dbReference>
<reference evidence="2" key="1">
    <citation type="journal article" date="2020" name="mSystems">
        <title>Genome- and Community-Level Interaction Insights into Carbon Utilization and Element Cycling Functions of Hydrothermarchaeota in Hydrothermal Sediment.</title>
        <authorList>
            <person name="Zhou Z."/>
            <person name="Liu Y."/>
            <person name="Xu W."/>
            <person name="Pan J."/>
            <person name="Luo Z.H."/>
            <person name="Li M."/>
        </authorList>
    </citation>
    <scope>NUCLEOTIDE SEQUENCE [LARGE SCALE GENOMIC DNA]</scope>
    <source>
        <strain evidence="2">SpSt-961</strain>
    </source>
</reference>
<dbReference type="EMBL" id="DTOZ01000027">
    <property type="protein sequence ID" value="HGE77540.1"/>
    <property type="molecule type" value="Genomic_DNA"/>
</dbReference>
<comment type="caution">
    <text evidence="2">The sequence shown here is derived from an EMBL/GenBank/DDBJ whole genome shotgun (WGS) entry which is preliminary data.</text>
</comment>
<dbReference type="PANTHER" id="PTHR39465">
    <property type="entry name" value="DNA LIGASE D, 3'-PHOSPHOESTERASE DOMAIN"/>
    <property type="match status" value="1"/>
</dbReference>
<sequence>MIFVIHKHFATHLHWDLRLEMDGVLKSWAVPKEPPLKPNVKRLCIQVEDHNLDYADFEGEILEGQYGAGKVEIWDKGEYEIIEKEDDVIRFKAIGRIFKGVYVLLRFRKAGKNTWLLFKTKYLNSQFFRHYDLQPF</sequence>
<gene>
    <name evidence="2" type="ORF">ENX68_00880</name>
</gene>
<dbReference type="NCBIfam" id="TIGR02777">
    <property type="entry name" value="LigD_PE_dom"/>
    <property type="match status" value="1"/>
</dbReference>
<feature type="domain" description="DNA ligase D 3'-phosphoesterase" evidence="1">
    <location>
        <begin position="6"/>
        <end position="106"/>
    </location>
</feature>
<evidence type="ECO:0000259" key="1">
    <source>
        <dbReference type="Pfam" id="PF13298"/>
    </source>
</evidence>
<dbReference type="AlphaFoldDB" id="A0A7V3RG22"/>